<accession>A0A5P6PFY3</accession>
<keyword evidence="2 6" id="KW-0812">Transmembrane</keyword>
<dbReference type="GO" id="GO:0009522">
    <property type="term" value="C:photosystem I"/>
    <property type="evidence" value="ECO:0007669"/>
    <property type="project" value="UniProtKB-KW"/>
</dbReference>
<dbReference type="RefSeq" id="WP_151650631.1">
    <property type="nucleotide sequence ID" value="NZ_CP044543.1"/>
</dbReference>
<name>A0A5P6PFY3_9BRAD</name>
<keyword evidence="1" id="KW-0602">Photosynthesis</keyword>
<gene>
    <name evidence="7" type="primary">psaM</name>
    <name evidence="7" type="ORF">F8237_22075</name>
</gene>
<dbReference type="KEGG" id="bbet:F8237_22075"/>
<feature type="transmembrane region" description="Helical" evidence="6">
    <location>
        <begin position="41"/>
        <end position="58"/>
    </location>
</feature>
<protein>
    <submittedName>
        <fullName evidence="7">Photosystem I reaction center subunit XII</fullName>
    </submittedName>
</protein>
<evidence type="ECO:0000256" key="1">
    <source>
        <dbReference type="ARBA" id="ARBA00022531"/>
    </source>
</evidence>
<reference evidence="8" key="1">
    <citation type="submission" date="2019-10" db="EMBL/GenBank/DDBJ databases">
        <title>Complete Genome Sequence of Bradyrhizobium betae type strain PL7HG1T.</title>
        <authorList>
            <person name="Bromfield E.S.P."/>
            <person name="Cloutier S."/>
        </authorList>
    </citation>
    <scope>NUCLEOTIDE SEQUENCE [LARGE SCALE GENOMIC DNA]</scope>
    <source>
        <strain evidence="8">PL7HG1</strain>
    </source>
</reference>
<dbReference type="Proteomes" id="UP000325641">
    <property type="component" value="Chromosome"/>
</dbReference>
<keyword evidence="5 6" id="KW-0472">Membrane</keyword>
<dbReference type="NCBIfam" id="TIGR03053">
    <property type="entry name" value="PS_I_psaM"/>
    <property type="match status" value="1"/>
</dbReference>
<organism evidence="7 8">
    <name type="scientific">Bradyrhizobium betae</name>
    <dbReference type="NCBI Taxonomy" id="244734"/>
    <lineage>
        <taxon>Bacteria</taxon>
        <taxon>Pseudomonadati</taxon>
        <taxon>Pseudomonadota</taxon>
        <taxon>Alphaproteobacteria</taxon>
        <taxon>Hyphomicrobiales</taxon>
        <taxon>Nitrobacteraceae</taxon>
        <taxon>Bradyrhizobium</taxon>
    </lineage>
</organism>
<dbReference type="AlphaFoldDB" id="A0A5P6PFY3"/>
<keyword evidence="3" id="KW-0603">Photosystem I</keyword>
<evidence type="ECO:0000313" key="7">
    <source>
        <dbReference type="EMBL" id="QFI77272.1"/>
    </source>
</evidence>
<evidence type="ECO:0000313" key="8">
    <source>
        <dbReference type="Proteomes" id="UP000325641"/>
    </source>
</evidence>
<sequence>MAFVAAFIAGILALDLAMSLGLFAWNGGSYAAPDLGTQSRQAAVAAVAAIVSVIAQIIERASHSKEDR</sequence>
<evidence type="ECO:0000256" key="3">
    <source>
        <dbReference type="ARBA" id="ARBA00022836"/>
    </source>
</evidence>
<keyword evidence="4 6" id="KW-1133">Transmembrane helix</keyword>
<evidence type="ECO:0000256" key="6">
    <source>
        <dbReference type="SAM" id="Phobius"/>
    </source>
</evidence>
<dbReference type="GO" id="GO:0015979">
    <property type="term" value="P:photosynthesis"/>
    <property type="evidence" value="ECO:0007669"/>
    <property type="project" value="UniProtKB-KW"/>
</dbReference>
<dbReference type="InterPro" id="IPR010010">
    <property type="entry name" value="PSI_PsaM"/>
</dbReference>
<dbReference type="EMBL" id="CP044543">
    <property type="protein sequence ID" value="QFI77272.1"/>
    <property type="molecule type" value="Genomic_DNA"/>
</dbReference>
<evidence type="ECO:0000256" key="4">
    <source>
        <dbReference type="ARBA" id="ARBA00022989"/>
    </source>
</evidence>
<evidence type="ECO:0000256" key="5">
    <source>
        <dbReference type="ARBA" id="ARBA00023136"/>
    </source>
</evidence>
<evidence type="ECO:0000256" key="2">
    <source>
        <dbReference type="ARBA" id="ARBA00022692"/>
    </source>
</evidence>
<proteinExistence type="predicted"/>